<gene>
    <name evidence="1" type="ORF">BST96_00435</name>
</gene>
<accession>A0A1X9N9T8</accession>
<proteinExistence type="predicted"/>
<protein>
    <submittedName>
        <fullName evidence="1">Uncharacterized protein</fullName>
    </submittedName>
</protein>
<name>A0A1X9N9T8_9GAMM</name>
<keyword evidence="2" id="KW-1185">Reference proteome</keyword>
<sequence>MQGFFYDLFFHSYPCFSYLPATLMWGAYHCMVSSKETLRVWIAKTFYNTPGANFEAVLNASGLTPPG</sequence>
<evidence type="ECO:0000313" key="1">
    <source>
        <dbReference type="EMBL" id="ARN72715.1"/>
    </source>
</evidence>
<reference evidence="1 2" key="1">
    <citation type="submission" date="2016-11" db="EMBL/GenBank/DDBJ databases">
        <title>Trade-off between light-utilization and light-protection in marine flavobacteria.</title>
        <authorList>
            <person name="Kumagai Y."/>
        </authorList>
    </citation>
    <scope>NUCLEOTIDE SEQUENCE [LARGE SCALE GENOMIC DNA]</scope>
    <source>
        <strain evidence="1 2">NBRC 107125</strain>
    </source>
</reference>
<dbReference type="AlphaFoldDB" id="A0A1X9N9T8"/>
<dbReference type="Proteomes" id="UP000193450">
    <property type="component" value="Chromosome"/>
</dbReference>
<evidence type="ECO:0000313" key="2">
    <source>
        <dbReference type="Proteomes" id="UP000193450"/>
    </source>
</evidence>
<organism evidence="1 2">
    <name type="scientific">Oceanicoccus sagamiensis</name>
    <dbReference type="NCBI Taxonomy" id="716816"/>
    <lineage>
        <taxon>Bacteria</taxon>
        <taxon>Pseudomonadati</taxon>
        <taxon>Pseudomonadota</taxon>
        <taxon>Gammaproteobacteria</taxon>
        <taxon>Cellvibrionales</taxon>
        <taxon>Spongiibacteraceae</taxon>
        <taxon>Oceanicoccus</taxon>
    </lineage>
</organism>
<dbReference type="KEGG" id="osg:BST96_00435"/>
<dbReference type="EMBL" id="CP019343">
    <property type="protein sequence ID" value="ARN72715.1"/>
    <property type="molecule type" value="Genomic_DNA"/>
</dbReference>